<dbReference type="KEGG" id="otd:J1M35_04430"/>
<dbReference type="CDD" id="cd00009">
    <property type="entry name" value="AAA"/>
    <property type="match status" value="1"/>
</dbReference>
<dbReference type="EMBL" id="CP071796">
    <property type="protein sequence ID" value="QTD46158.1"/>
    <property type="molecule type" value="Genomic_DNA"/>
</dbReference>
<dbReference type="PANTHER" id="PTHR35894:SF5">
    <property type="entry name" value="MU-LIKE PROPHAGE FLUMU DNA TRANSPOSITION PROTEIN B"/>
    <property type="match status" value="1"/>
</dbReference>
<dbReference type="GO" id="GO:0006313">
    <property type="term" value="P:DNA transposition"/>
    <property type="evidence" value="ECO:0007669"/>
    <property type="project" value="InterPro"/>
</dbReference>
<dbReference type="InterPro" id="IPR049945">
    <property type="entry name" value="AAA_22"/>
</dbReference>
<dbReference type="CDD" id="cd00093">
    <property type="entry name" value="HTH_XRE"/>
    <property type="match status" value="1"/>
</dbReference>
<dbReference type="Gene3D" id="1.10.260.40">
    <property type="entry name" value="lambda repressor-like DNA-binding domains"/>
    <property type="match status" value="1"/>
</dbReference>
<dbReference type="InterPro" id="IPR009084">
    <property type="entry name" value="B_transpositn_C"/>
</dbReference>
<dbReference type="InterPro" id="IPR027417">
    <property type="entry name" value="P-loop_NTPase"/>
</dbReference>
<dbReference type="Pfam" id="PF01381">
    <property type="entry name" value="HTH_3"/>
    <property type="match status" value="1"/>
</dbReference>
<evidence type="ECO:0000313" key="2">
    <source>
        <dbReference type="EMBL" id="QTD46158.1"/>
    </source>
</evidence>
<dbReference type="Pfam" id="PF13401">
    <property type="entry name" value="AAA_22"/>
    <property type="match status" value="1"/>
</dbReference>
<dbReference type="GO" id="GO:0003677">
    <property type="term" value="F:DNA binding"/>
    <property type="evidence" value="ECO:0007669"/>
    <property type="project" value="InterPro"/>
</dbReference>
<feature type="domain" description="HTH cro/C1-type" evidence="1">
    <location>
        <begin position="48"/>
        <end position="74"/>
    </location>
</feature>
<evidence type="ECO:0000313" key="3">
    <source>
        <dbReference type="Proteomes" id="UP000663903"/>
    </source>
</evidence>
<dbReference type="InterPro" id="IPR003593">
    <property type="entry name" value="AAA+_ATPase"/>
</dbReference>
<dbReference type="SMART" id="SM00382">
    <property type="entry name" value="AAA"/>
    <property type="match status" value="1"/>
</dbReference>
<dbReference type="SUPFAM" id="SSF47413">
    <property type="entry name" value="lambda repressor-like DNA-binding domains"/>
    <property type="match status" value="1"/>
</dbReference>
<dbReference type="PANTHER" id="PTHR35894">
    <property type="entry name" value="GENERAL SECRETION PATHWAY PROTEIN A-RELATED"/>
    <property type="match status" value="1"/>
</dbReference>
<accession>A0A975H3R5</accession>
<dbReference type="RefSeq" id="WP_208010057.1">
    <property type="nucleotide sequence ID" value="NZ_CP071796.1"/>
</dbReference>
<dbReference type="AlphaFoldDB" id="A0A975H3R5"/>
<dbReference type="InterPro" id="IPR036733">
    <property type="entry name" value="B_transposit_C_sf"/>
</dbReference>
<dbReference type="Gene3D" id="3.40.50.300">
    <property type="entry name" value="P-loop containing nucleotide triphosphate hydrolases"/>
    <property type="match status" value="1"/>
</dbReference>
<name>A0A975H3R5_9BURK</name>
<organism evidence="2 3">
    <name type="scientific">Ottowia testudinis</name>
    <dbReference type="NCBI Taxonomy" id="2816950"/>
    <lineage>
        <taxon>Bacteria</taxon>
        <taxon>Pseudomonadati</taxon>
        <taxon>Pseudomonadota</taxon>
        <taxon>Betaproteobacteria</taxon>
        <taxon>Burkholderiales</taxon>
        <taxon>Comamonadaceae</taxon>
        <taxon>Ottowia</taxon>
    </lineage>
</organism>
<protein>
    <submittedName>
        <fullName evidence="2">AAA family ATPase</fullName>
    </submittedName>
</protein>
<dbReference type="Proteomes" id="UP000663903">
    <property type="component" value="Chromosome"/>
</dbReference>
<dbReference type="GO" id="GO:0016887">
    <property type="term" value="F:ATP hydrolysis activity"/>
    <property type="evidence" value="ECO:0007669"/>
    <property type="project" value="InterPro"/>
</dbReference>
<proteinExistence type="predicted"/>
<dbReference type="SUPFAM" id="SSF52540">
    <property type="entry name" value="P-loop containing nucleoside triphosphate hydrolases"/>
    <property type="match status" value="1"/>
</dbReference>
<dbReference type="PROSITE" id="PS50943">
    <property type="entry name" value="HTH_CROC1"/>
    <property type="match status" value="1"/>
</dbReference>
<dbReference type="InterPro" id="IPR001387">
    <property type="entry name" value="Cro/C1-type_HTH"/>
</dbReference>
<evidence type="ECO:0000259" key="1">
    <source>
        <dbReference type="PROSITE" id="PS50943"/>
    </source>
</evidence>
<dbReference type="Gene3D" id="1.10.1180.10">
    <property type="entry name" value="B transposition protein, C-terminal domain"/>
    <property type="match status" value="1"/>
</dbReference>
<keyword evidence="3" id="KW-1185">Reference proteome</keyword>
<reference evidence="2" key="1">
    <citation type="submission" date="2021-03" db="EMBL/GenBank/DDBJ databases">
        <title>Ottowia sp. 27C isolated from the cloaca of a Giant Asian pond turtle (Heosemys grandis).</title>
        <authorList>
            <person name="Spergser J."/>
            <person name="Busse H.-J."/>
        </authorList>
    </citation>
    <scope>NUCLEOTIDE SEQUENCE</scope>
    <source>
        <strain evidence="2">27C</strain>
    </source>
</reference>
<dbReference type="Pfam" id="PF09077">
    <property type="entry name" value="Phage-MuB_C"/>
    <property type="match status" value="1"/>
</dbReference>
<sequence length="338" mass="36099">MPWKATGQSTQGDSMAEAQGFGTESALLALPTDGSMRQTVARAMHAGGVSQADLARQTGLSQSALSQWLNGSYKGDNAAIQAKLTAWLTAHGTRQVAVEETPAPQWVDTPTGRAVAKALTFARNKPAIAVVYGGAGVGKTTALRRFARHTQNVWIATASPAISSMAAMLRELCRVLELSGTGWKNQALSADIVRHLAGSRGLLIIDEAQHLSVPALEQLRYIYDQAETGLVLSGNERVFSQLNGGHVRSADFAQLYSRLGRRLRLSLPSEGDIDAVLNAWDITGRAERAYAAQIACLPGGLRGLFNLLEEARLAAKGMGQPVDVRLMRMAWADLVGAQ</sequence>
<gene>
    <name evidence="2" type="ORF">J1M35_04430</name>
</gene>
<dbReference type="InterPro" id="IPR010982">
    <property type="entry name" value="Lambda_DNA-bd_dom_sf"/>
</dbReference>
<dbReference type="InterPro" id="IPR052026">
    <property type="entry name" value="ExeA_AAA_ATPase_DNA-bind"/>
</dbReference>